<dbReference type="Gene3D" id="3.40.850.10">
    <property type="entry name" value="Kinesin motor domain"/>
    <property type="match status" value="1"/>
</dbReference>
<dbReference type="GO" id="GO:0005737">
    <property type="term" value="C:cytoplasm"/>
    <property type="evidence" value="ECO:0007669"/>
    <property type="project" value="UniProtKB-SubCell"/>
</dbReference>
<evidence type="ECO:0000256" key="8">
    <source>
        <dbReference type="SAM" id="MobiDB-lite"/>
    </source>
</evidence>
<dbReference type="SUPFAM" id="SSF52540">
    <property type="entry name" value="P-loop containing nucleoside triphosphate hydrolases"/>
    <property type="match status" value="1"/>
</dbReference>
<protein>
    <recommendedName>
        <fullName evidence="10">Myosin motor domain-containing protein</fullName>
    </recommendedName>
</protein>
<name>A0A7R9HPW0_9NEOP</name>
<evidence type="ECO:0000256" key="6">
    <source>
        <dbReference type="ARBA" id="ARBA00023175"/>
    </source>
</evidence>
<dbReference type="GO" id="GO:0016459">
    <property type="term" value="C:myosin complex"/>
    <property type="evidence" value="ECO:0007669"/>
    <property type="project" value="UniProtKB-KW"/>
</dbReference>
<feature type="region of interest" description="Disordered" evidence="8">
    <location>
        <begin position="1"/>
        <end position="22"/>
    </location>
</feature>
<keyword evidence="2" id="KW-0963">Cytoplasm</keyword>
<comment type="subcellular location">
    <subcellularLocation>
        <location evidence="1">Cytoplasm</location>
    </subcellularLocation>
</comment>
<dbReference type="AlphaFoldDB" id="A0A7R9HPW0"/>
<proteinExistence type="inferred from homology"/>
<feature type="transmembrane region" description="Helical" evidence="9">
    <location>
        <begin position="182"/>
        <end position="206"/>
    </location>
</feature>
<comment type="caution">
    <text evidence="7">Lacks conserved residue(s) required for the propagation of feature annotation.</text>
</comment>
<dbReference type="Gene3D" id="1.20.58.530">
    <property type="match status" value="1"/>
</dbReference>
<dbReference type="EMBL" id="OB794658">
    <property type="protein sequence ID" value="CAD7430807.1"/>
    <property type="molecule type" value="Genomic_DNA"/>
</dbReference>
<feature type="compositionally biased region" description="Polar residues" evidence="8">
    <location>
        <begin position="60"/>
        <end position="72"/>
    </location>
</feature>
<gene>
    <name evidence="11" type="ORF">TMSB3V08_LOCUS7556</name>
</gene>
<evidence type="ECO:0000256" key="1">
    <source>
        <dbReference type="ARBA" id="ARBA00004496"/>
    </source>
</evidence>
<evidence type="ECO:0000256" key="3">
    <source>
        <dbReference type="ARBA" id="ARBA00022741"/>
    </source>
</evidence>
<dbReference type="GO" id="GO:0005524">
    <property type="term" value="F:ATP binding"/>
    <property type="evidence" value="ECO:0007669"/>
    <property type="project" value="UniProtKB-KW"/>
</dbReference>
<feature type="region of interest" description="Disordered" evidence="8">
    <location>
        <begin position="34"/>
        <end position="92"/>
    </location>
</feature>
<keyword evidence="9" id="KW-0472">Membrane</keyword>
<dbReference type="GO" id="GO:0000146">
    <property type="term" value="F:microfilament motor activity"/>
    <property type="evidence" value="ECO:0007669"/>
    <property type="project" value="InterPro"/>
</dbReference>
<evidence type="ECO:0000256" key="5">
    <source>
        <dbReference type="ARBA" id="ARBA00023123"/>
    </source>
</evidence>
<feature type="region of interest" description="Actin-binding" evidence="7">
    <location>
        <begin position="262"/>
        <end position="284"/>
    </location>
</feature>
<organism evidence="11">
    <name type="scientific">Timema monikensis</name>
    <dbReference type="NCBI Taxonomy" id="170555"/>
    <lineage>
        <taxon>Eukaryota</taxon>
        <taxon>Metazoa</taxon>
        <taxon>Ecdysozoa</taxon>
        <taxon>Arthropoda</taxon>
        <taxon>Hexapoda</taxon>
        <taxon>Insecta</taxon>
        <taxon>Pterygota</taxon>
        <taxon>Neoptera</taxon>
        <taxon>Polyneoptera</taxon>
        <taxon>Phasmatodea</taxon>
        <taxon>Timematodea</taxon>
        <taxon>Timematoidea</taxon>
        <taxon>Timematidae</taxon>
        <taxon>Timema</taxon>
    </lineage>
</organism>
<feature type="domain" description="Myosin motor" evidence="10">
    <location>
        <begin position="228"/>
        <end position="297"/>
    </location>
</feature>
<dbReference type="Pfam" id="PF00063">
    <property type="entry name" value="Myosin_head"/>
    <property type="match status" value="1"/>
</dbReference>
<evidence type="ECO:0000256" key="4">
    <source>
        <dbReference type="ARBA" id="ARBA00022840"/>
    </source>
</evidence>
<dbReference type="GO" id="GO:0005884">
    <property type="term" value="C:actin filament"/>
    <property type="evidence" value="ECO:0007669"/>
    <property type="project" value="TreeGrafter"/>
</dbReference>
<dbReference type="InterPro" id="IPR046987">
    <property type="entry name" value="Myo9"/>
</dbReference>
<evidence type="ECO:0000256" key="9">
    <source>
        <dbReference type="SAM" id="Phobius"/>
    </source>
</evidence>
<sequence>MHGVAVDVPRGFPLKHSNSICSPTRASYTYQAQRSNNETHNSNNRLSWPIFPSHNEENTSSRQQRTSEQPISEDSEIRTTTAAVERVRRDSQKSQAGALERVLCPNDARVMERANQIVIGDHEVGVRNRLLIDAIDAIDAYDQNIFMLLVWMLVTIIYDPDLSFACFLHYLMYSNSCPDHFILILFLLVTAKTLFNLPCTAGLLGLKNKSFRPRERGKKGLKNLQSVKTLAGRTQSNQQLSGVGGKARKQPLTVTAQFQQSLQSLMDTLNQANPFFIRCIKSNGNKASCVSSPSPVS</sequence>
<dbReference type="InterPro" id="IPR036961">
    <property type="entry name" value="Kinesin_motor_dom_sf"/>
</dbReference>
<evidence type="ECO:0000256" key="7">
    <source>
        <dbReference type="PROSITE-ProRule" id="PRU00782"/>
    </source>
</evidence>
<evidence type="ECO:0000259" key="10">
    <source>
        <dbReference type="PROSITE" id="PS51456"/>
    </source>
</evidence>
<dbReference type="GO" id="GO:0005096">
    <property type="term" value="F:GTPase activator activity"/>
    <property type="evidence" value="ECO:0007669"/>
    <property type="project" value="InterPro"/>
</dbReference>
<feature type="compositionally biased region" description="Polar residues" evidence="8">
    <location>
        <begin position="34"/>
        <end position="46"/>
    </location>
</feature>
<dbReference type="GO" id="GO:0051015">
    <property type="term" value="F:actin filament binding"/>
    <property type="evidence" value="ECO:0007669"/>
    <property type="project" value="TreeGrafter"/>
</dbReference>
<evidence type="ECO:0000256" key="2">
    <source>
        <dbReference type="ARBA" id="ARBA00022490"/>
    </source>
</evidence>
<keyword evidence="4" id="KW-0067">ATP-binding</keyword>
<keyword evidence="7" id="KW-0009">Actin-binding</keyword>
<feature type="transmembrane region" description="Helical" evidence="9">
    <location>
        <begin position="145"/>
        <end position="170"/>
    </location>
</feature>
<dbReference type="PROSITE" id="PS51456">
    <property type="entry name" value="MYOSIN_MOTOR"/>
    <property type="match status" value="1"/>
</dbReference>
<dbReference type="PANTHER" id="PTHR46184">
    <property type="entry name" value="UNCONVENTIONAL MYOSIN-IXB-LIKE PROTEIN"/>
    <property type="match status" value="1"/>
</dbReference>
<dbReference type="InterPro" id="IPR001609">
    <property type="entry name" value="Myosin_head_motor_dom-like"/>
</dbReference>
<keyword evidence="9" id="KW-1133">Transmembrane helix</keyword>
<accession>A0A7R9HPW0</accession>
<dbReference type="PANTHER" id="PTHR46184:SF5">
    <property type="entry name" value="UNCONVENTIONAL MYOSIN-IXA-LIKE"/>
    <property type="match status" value="1"/>
</dbReference>
<evidence type="ECO:0000313" key="11">
    <source>
        <dbReference type="EMBL" id="CAD7430807.1"/>
    </source>
</evidence>
<dbReference type="InterPro" id="IPR027417">
    <property type="entry name" value="P-loop_NTPase"/>
</dbReference>
<reference evidence="11" key="1">
    <citation type="submission" date="2020-11" db="EMBL/GenBank/DDBJ databases">
        <authorList>
            <person name="Tran Van P."/>
        </authorList>
    </citation>
    <scope>NUCLEOTIDE SEQUENCE</scope>
</reference>
<comment type="similarity">
    <text evidence="7">Belongs to the TRAFAC class myosin-kinesin ATPase superfamily. Myosin family.</text>
</comment>
<keyword evidence="3" id="KW-0547">Nucleotide-binding</keyword>
<keyword evidence="9" id="KW-0812">Transmembrane</keyword>
<keyword evidence="6" id="KW-0505">Motor protein</keyword>
<keyword evidence="5 7" id="KW-0518">Myosin</keyword>
<dbReference type="GO" id="GO:0035556">
    <property type="term" value="P:intracellular signal transduction"/>
    <property type="evidence" value="ECO:0007669"/>
    <property type="project" value="InterPro"/>
</dbReference>